<keyword evidence="3" id="KW-1185">Reference proteome</keyword>
<dbReference type="InParanoid" id="A0A671YJD4"/>
<organism evidence="2 3">
    <name type="scientific">Sparus aurata</name>
    <name type="common">Gilthead sea bream</name>
    <dbReference type="NCBI Taxonomy" id="8175"/>
    <lineage>
        <taxon>Eukaryota</taxon>
        <taxon>Metazoa</taxon>
        <taxon>Chordata</taxon>
        <taxon>Craniata</taxon>
        <taxon>Vertebrata</taxon>
        <taxon>Euteleostomi</taxon>
        <taxon>Actinopterygii</taxon>
        <taxon>Neopterygii</taxon>
        <taxon>Teleostei</taxon>
        <taxon>Neoteleostei</taxon>
        <taxon>Acanthomorphata</taxon>
        <taxon>Eupercaria</taxon>
        <taxon>Spariformes</taxon>
        <taxon>Sparidae</taxon>
        <taxon>Sparus</taxon>
    </lineage>
</organism>
<keyword evidence="1" id="KW-0812">Transmembrane</keyword>
<sequence length="91" mass="10595">LQSVSEALKCNSCYRRGCSTREETCWRMSCNATCVPSVFFFFFLNFHIVLLFSADNKYVERCMMRSDRGYYLLMGCSVDTCQHRDLCNDGL</sequence>
<reference evidence="2" key="2">
    <citation type="submission" date="2025-08" db="UniProtKB">
        <authorList>
            <consortium name="Ensembl"/>
        </authorList>
    </citation>
    <scope>IDENTIFICATION</scope>
</reference>
<dbReference type="Ensembl" id="ENSSAUT00010064451.1">
    <property type="protein sequence ID" value="ENSSAUP00010061453.1"/>
    <property type="gene ID" value="ENSSAUG00010024851.1"/>
</dbReference>
<keyword evidence="1" id="KW-0472">Membrane</keyword>
<evidence type="ECO:0000313" key="3">
    <source>
        <dbReference type="Proteomes" id="UP000472265"/>
    </source>
</evidence>
<reference evidence="2" key="1">
    <citation type="submission" date="2021-04" db="EMBL/GenBank/DDBJ databases">
        <authorList>
            <consortium name="Wellcome Sanger Institute Data Sharing"/>
        </authorList>
    </citation>
    <scope>NUCLEOTIDE SEQUENCE [LARGE SCALE GENOMIC DNA]</scope>
</reference>
<protein>
    <submittedName>
        <fullName evidence="2">Uncharacterized protein</fullName>
    </submittedName>
</protein>
<feature type="transmembrane region" description="Helical" evidence="1">
    <location>
        <begin position="37"/>
        <end position="54"/>
    </location>
</feature>
<dbReference type="AlphaFoldDB" id="A0A671YJD4"/>
<reference evidence="2" key="3">
    <citation type="submission" date="2025-09" db="UniProtKB">
        <authorList>
            <consortium name="Ensembl"/>
        </authorList>
    </citation>
    <scope>IDENTIFICATION</scope>
</reference>
<accession>A0A671YJD4</accession>
<evidence type="ECO:0000313" key="2">
    <source>
        <dbReference type="Ensembl" id="ENSSAUP00010061453.1"/>
    </source>
</evidence>
<keyword evidence="1" id="KW-1133">Transmembrane helix</keyword>
<dbReference type="Proteomes" id="UP000472265">
    <property type="component" value="Chromosome 24"/>
</dbReference>
<evidence type="ECO:0000256" key="1">
    <source>
        <dbReference type="SAM" id="Phobius"/>
    </source>
</evidence>
<name>A0A671YJD4_SPAAU</name>
<proteinExistence type="predicted"/>